<dbReference type="EMBL" id="JAMSHJ010000002">
    <property type="protein sequence ID" value="KAI5438228.1"/>
    <property type="molecule type" value="Genomic_DNA"/>
</dbReference>
<name>A0A9D4YH61_PEA</name>
<keyword evidence="3" id="KW-1185">Reference proteome</keyword>
<comment type="caution">
    <text evidence="2">The sequence shown here is derived from an EMBL/GenBank/DDBJ whole genome shotgun (WGS) entry which is preliminary data.</text>
</comment>
<evidence type="ECO:0008006" key="4">
    <source>
        <dbReference type="Google" id="ProtNLM"/>
    </source>
</evidence>
<feature type="region of interest" description="Disordered" evidence="1">
    <location>
        <begin position="1"/>
        <end position="20"/>
    </location>
</feature>
<evidence type="ECO:0000313" key="3">
    <source>
        <dbReference type="Proteomes" id="UP001058974"/>
    </source>
</evidence>
<dbReference type="PANTHER" id="PTHR32108">
    <property type="entry name" value="DNA-DIRECTED RNA POLYMERASE SUBUNIT ALPHA"/>
    <property type="match status" value="1"/>
</dbReference>
<evidence type="ECO:0000313" key="2">
    <source>
        <dbReference type="EMBL" id="KAI5438228.1"/>
    </source>
</evidence>
<organism evidence="2 3">
    <name type="scientific">Pisum sativum</name>
    <name type="common">Garden pea</name>
    <name type="synonym">Lathyrus oleraceus</name>
    <dbReference type="NCBI Taxonomy" id="3888"/>
    <lineage>
        <taxon>Eukaryota</taxon>
        <taxon>Viridiplantae</taxon>
        <taxon>Streptophyta</taxon>
        <taxon>Embryophyta</taxon>
        <taxon>Tracheophyta</taxon>
        <taxon>Spermatophyta</taxon>
        <taxon>Magnoliopsida</taxon>
        <taxon>eudicotyledons</taxon>
        <taxon>Gunneridae</taxon>
        <taxon>Pentapetalae</taxon>
        <taxon>rosids</taxon>
        <taxon>fabids</taxon>
        <taxon>Fabales</taxon>
        <taxon>Fabaceae</taxon>
        <taxon>Papilionoideae</taxon>
        <taxon>50 kb inversion clade</taxon>
        <taxon>NPAAA clade</taxon>
        <taxon>Hologalegina</taxon>
        <taxon>IRL clade</taxon>
        <taxon>Fabeae</taxon>
        <taxon>Lathyrus</taxon>
    </lineage>
</organism>
<dbReference type="GO" id="GO:0004190">
    <property type="term" value="F:aspartic-type endopeptidase activity"/>
    <property type="evidence" value="ECO:0007669"/>
    <property type="project" value="InterPro"/>
</dbReference>
<dbReference type="CDD" id="cd00303">
    <property type="entry name" value="retropepsin_like"/>
    <property type="match status" value="1"/>
</dbReference>
<dbReference type="GO" id="GO:0006508">
    <property type="term" value="P:proteolysis"/>
    <property type="evidence" value="ECO:0007669"/>
    <property type="project" value="InterPro"/>
</dbReference>
<feature type="compositionally biased region" description="Basic and acidic residues" evidence="1">
    <location>
        <begin position="1"/>
        <end position="11"/>
    </location>
</feature>
<dbReference type="PROSITE" id="PS00141">
    <property type="entry name" value="ASP_PROTEASE"/>
    <property type="match status" value="1"/>
</dbReference>
<proteinExistence type="predicted"/>
<dbReference type="Proteomes" id="UP001058974">
    <property type="component" value="Chromosome 2"/>
</dbReference>
<dbReference type="Gramene" id="Psat02G0410200-T1">
    <property type="protein sequence ID" value="KAI5438228.1"/>
    <property type="gene ID" value="KIW84_024102"/>
</dbReference>
<gene>
    <name evidence="2" type="ORF">KIW84_024102</name>
</gene>
<evidence type="ECO:0000256" key="1">
    <source>
        <dbReference type="SAM" id="MobiDB-lite"/>
    </source>
</evidence>
<dbReference type="PANTHER" id="PTHR32108:SF9">
    <property type="entry name" value="REVERSE TRANSCRIPTASE RNASE H-LIKE DOMAIN-CONTAINING PROTEIN"/>
    <property type="match status" value="1"/>
</dbReference>
<dbReference type="AlphaFoldDB" id="A0A9D4YH61"/>
<accession>A0A9D4YH61</accession>
<dbReference type="InterPro" id="IPR001969">
    <property type="entry name" value="Aspartic_peptidase_AS"/>
</dbReference>
<sequence>MQVEEGQKPELDGPTVDNVGGIGRFTRSGRLFSPPVTQADNADAVAKAKGKQAVNGGTSAPQGGSEPTFAKDVDELLRIIKKSDYKVVDQLIQTSSKISILSLLLCSEAHREALLKVLNAAYVPQEISLNQLEGIVANVHTSNGLGFTDSDLTPAGRNHNKALHISMECRDTVLSHVLVDTGSSLNVLPKRALSKLEVEGLVLKPSDLIVRAFDGSKRSVFGEKIKFPVNGRIITVCGEEDILVSNLSTFKYVEVEGEIHETLCQAFESVQIKDAAPVEEVKAGTSILSFKQARAVVDSGVAPGWGRLLELPVKEDKFGIGYQPVLTSTTLQGPITFSSAGIIQYGQVSAVDEEDGDSECDIDNWVRPRIPGEVINNWSSEEIIQVTLLEE</sequence>
<protein>
    <recommendedName>
        <fullName evidence="4">Peptidase A2 domain-containing protein</fullName>
    </recommendedName>
</protein>
<reference evidence="2 3" key="1">
    <citation type="journal article" date="2022" name="Nat. Genet.">
        <title>Improved pea reference genome and pan-genome highlight genomic features and evolutionary characteristics.</title>
        <authorList>
            <person name="Yang T."/>
            <person name="Liu R."/>
            <person name="Luo Y."/>
            <person name="Hu S."/>
            <person name="Wang D."/>
            <person name="Wang C."/>
            <person name="Pandey M.K."/>
            <person name="Ge S."/>
            <person name="Xu Q."/>
            <person name="Li N."/>
            <person name="Li G."/>
            <person name="Huang Y."/>
            <person name="Saxena R.K."/>
            <person name="Ji Y."/>
            <person name="Li M."/>
            <person name="Yan X."/>
            <person name="He Y."/>
            <person name="Liu Y."/>
            <person name="Wang X."/>
            <person name="Xiang C."/>
            <person name="Varshney R.K."/>
            <person name="Ding H."/>
            <person name="Gao S."/>
            <person name="Zong X."/>
        </authorList>
    </citation>
    <scope>NUCLEOTIDE SEQUENCE [LARGE SCALE GENOMIC DNA]</scope>
    <source>
        <strain evidence="2 3">cv. Zhongwan 6</strain>
    </source>
</reference>